<evidence type="ECO:0000259" key="7">
    <source>
        <dbReference type="PROSITE" id="PS50966"/>
    </source>
</evidence>
<feature type="region of interest" description="Disordered" evidence="5">
    <location>
        <begin position="271"/>
        <end position="290"/>
    </location>
</feature>
<keyword evidence="3" id="KW-0862">Zinc</keyword>
<evidence type="ECO:0000256" key="2">
    <source>
        <dbReference type="ARBA" id="ARBA00022771"/>
    </source>
</evidence>
<accession>A0A9R1WJ85</accession>
<evidence type="ECO:0000256" key="4">
    <source>
        <dbReference type="PROSITE-ProRule" id="PRU00325"/>
    </source>
</evidence>
<organism evidence="8 9">
    <name type="scientific">Lactuca sativa</name>
    <name type="common">Garden lettuce</name>
    <dbReference type="NCBI Taxonomy" id="4236"/>
    <lineage>
        <taxon>Eukaryota</taxon>
        <taxon>Viridiplantae</taxon>
        <taxon>Streptophyta</taxon>
        <taxon>Embryophyta</taxon>
        <taxon>Tracheophyta</taxon>
        <taxon>Spermatophyta</taxon>
        <taxon>Magnoliopsida</taxon>
        <taxon>eudicotyledons</taxon>
        <taxon>Gunneridae</taxon>
        <taxon>Pentapetalae</taxon>
        <taxon>asterids</taxon>
        <taxon>campanulids</taxon>
        <taxon>Asterales</taxon>
        <taxon>Asteraceae</taxon>
        <taxon>Cichorioideae</taxon>
        <taxon>Cichorieae</taxon>
        <taxon>Lactucinae</taxon>
        <taxon>Lactuca</taxon>
    </lineage>
</organism>
<feature type="region of interest" description="Disordered" evidence="5">
    <location>
        <begin position="332"/>
        <end position="371"/>
    </location>
</feature>
<sequence length="371" mass="42763">MGFYHQGQEVSKWRGNCATNIQLKIDEFGKDMSLWTVVPSGGDVFETWYCYNRYMFDLATHTCTCNLWKLFGIPCVHSQATINYIHKDSIQFLSSWFHKDKYVATYMQNIQPIGGSNCGQGLIRRMHGRPKIKRVKHASESQDVKYPSQRLKVPRTIRCGKCQQLGHNKISCTNDKVPKPLSQKGILEDLGKMGEANRSLTNSLQLGLLYQEGMVLLLFWNLVIKMVLLQFLNLVIKMVKTPNGKQRMIQENEDVSLTCDEAFDDLFTHTPNGKQHMSQEKDDVQEQENGNEVKVNERLTLKELLQSGYTHADALVALKEVYGEVQEIDVDERDVQEREIKERQVGEREIEERKVEEREVKEGEAEEGEVE</sequence>
<keyword evidence="1" id="KW-0479">Metal-binding</keyword>
<evidence type="ECO:0000313" key="8">
    <source>
        <dbReference type="EMBL" id="KAJ0224819.1"/>
    </source>
</evidence>
<dbReference type="GO" id="GO:0008270">
    <property type="term" value="F:zinc ion binding"/>
    <property type="evidence" value="ECO:0007669"/>
    <property type="project" value="UniProtKB-KW"/>
</dbReference>
<dbReference type="PROSITE" id="PS50966">
    <property type="entry name" value="ZF_SWIM"/>
    <property type="match status" value="1"/>
</dbReference>
<dbReference type="SMART" id="SM00575">
    <property type="entry name" value="ZnF_PMZ"/>
    <property type="match status" value="1"/>
</dbReference>
<evidence type="ECO:0000256" key="5">
    <source>
        <dbReference type="SAM" id="MobiDB-lite"/>
    </source>
</evidence>
<dbReference type="AlphaFoldDB" id="A0A9R1WJ85"/>
<keyword evidence="9" id="KW-1185">Reference proteome</keyword>
<keyword evidence="6" id="KW-0812">Transmembrane</keyword>
<evidence type="ECO:0000313" key="9">
    <source>
        <dbReference type="Proteomes" id="UP000235145"/>
    </source>
</evidence>
<feature type="domain" description="SWIM-type" evidence="7">
    <location>
        <begin position="54"/>
        <end position="86"/>
    </location>
</feature>
<proteinExistence type="predicted"/>
<gene>
    <name evidence="8" type="ORF">LSAT_V11C100007810</name>
</gene>
<dbReference type="PANTHER" id="PTHR31973:SF187">
    <property type="entry name" value="MUTATOR TRANSPOSASE MUDRA PROTEIN"/>
    <property type="match status" value="1"/>
</dbReference>
<dbReference type="PANTHER" id="PTHR31973">
    <property type="entry name" value="POLYPROTEIN, PUTATIVE-RELATED"/>
    <property type="match status" value="1"/>
</dbReference>
<name>A0A9R1WJ85_LACSA</name>
<evidence type="ECO:0000256" key="1">
    <source>
        <dbReference type="ARBA" id="ARBA00022723"/>
    </source>
</evidence>
<reference evidence="8 9" key="1">
    <citation type="journal article" date="2017" name="Nat. Commun.">
        <title>Genome assembly with in vitro proximity ligation data and whole-genome triplication in lettuce.</title>
        <authorList>
            <person name="Reyes-Chin-Wo S."/>
            <person name="Wang Z."/>
            <person name="Yang X."/>
            <person name="Kozik A."/>
            <person name="Arikit S."/>
            <person name="Song C."/>
            <person name="Xia L."/>
            <person name="Froenicke L."/>
            <person name="Lavelle D.O."/>
            <person name="Truco M.J."/>
            <person name="Xia R."/>
            <person name="Zhu S."/>
            <person name="Xu C."/>
            <person name="Xu H."/>
            <person name="Xu X."/>
            <person name="Cox K."/>
            <person name="Korf I."/>
            <person name="Meyers B.C."/>
            <person name="Michelmore R.W."/>
        </authorList>
    </citation>
    <scope>NUCLEOTIDE SEQUENCE [LARGE SCALE GENOMIC DNA]</scope>
    <source>
        <strain evidence="9">cv. Salinas</strain>
        <tissue evidence="8">Seedlings</tissue>
    </source>
</reference>
<dbReference type="Pfam" id="PF04434">
    <property type="entry name" value="SWIM"/>
    <property type="match status" value="1"/>
</dbReference>
<evidence type="ECO:0000256" key="3">
    <source>
        <dbReference type="ARBA" id="ARBA00022833"/>
    </source>
</evidence>
<comment type="caution">
    <text evidence="8">The sequence shown here is derived from an EMBL/GenBank/DDBJ whole genome shotgun (WGS) entry which is preliminary data.</text>
</comment>
<feature type="transmembrane region" description="Helical" evidence="6">
    <location>
        <begin position="214"/>
        <end position="236"/>
    </location>
</feature>
<evidence type="ECO:0000256" key="6">
    <source>
        <dbReference type="SAM" id="Phobius"/>
    </source>
</evidence>
<dbReference type="EMBL" id="NBSK02000001">
    <property type="protein sequence ID" value="KAJ0224819.1"/>
    <property type="molecule type" value="Genomic_DNA"/>
</dbReference>
<keyword evidence="2 4" id="KW-0863">Zinc-finger</keyword>
<protein>
    <recommendedName>
        <fullName evidence="7">SWIM-type domain-containing protein</fullName>
    </recommendedName>
</protein>
<keyword evidence="6" id="KW-0472">Membrane</keyword>
<dbReference type="InterPro" id="IPR007527">
    <property type="entry name" value="Znf_SWIM"/>
</dbReference>
<feature type="compositionally biased region" description="Basic and acidic residues" evidence="5">
    <location>
        <begin position="333"/>
        <end position="363"/>
    </location>
</feature>
<keyword evidence="6" id="KW-1133">Transmembrane helix</keyword>
<dbReference type="Proteomes" id="UP000235145">
    <property type="component" value="Unassembled WGS sequence"/>
</dbReference>
<dbReference type="InterPro" id="IPR006564">
    <property type="entry name" value="Znf_PMZ"/>
</dbReference>